<proteinExistence type="predicted"/>
<dbReference type="OrthoDB" id="2633250at2"/>
<evidence type="ECO:0000313" key="3">
    <source>
        <dbReference type="EMBL" id="TVV75843.1"/>
    </source>
</evidence>
<organism evidence="3 4">
    <name type="scientific">Alterirhizorhabdus solaris</name>
    <dbReference type="NCBI Taxonomy" id="2529389"/>
    <lineage>
        <taxon>Bacteria</taxon>
        <taxon>Pseudomonadati</taxon>
        <taxon>Pseudomonadota</taxon>
        <taxon>Alphaproteobacteria</taxon>
        <taxon>Sphingomonadales</taxon>
        <taxon>Rhizorhabdaceae</taxon>
        <taxon>Alterirhizorhabdus</taxon>
    </lineage>
</organism>
<reference evidence="3 4" key="1">
    <citation type="submission" date="2019-07" db="EMBL/GenBank/DDBJ databases">
        <title>Sphingomonas solaris sp. nov., isolated from a solar panel from Boston, Massachusetts.</title>
        <authorList>
            <person name="Tanner K."/>
            <person name="Pascual J."/>
            <person name="Mancuso C."/>
            <person name="Pereto J."/>
            <person name="Khalil A."/>
            <person name="Vilanova C."/>
        </authorList>
    </citation>
    <scope>NUCLEOTIDE SEQUENCE [LARGE SCALE GENOMIC DNA]</scope>
    <source>
        <strain evidence="3 4">R4DWN</strain>
    </source>
</reference>
<feature type="domain" description="SMP-30/Gluconolactonase/LRE-like region" evidence="2">
    <location>
        <begin position="12"/>
        <end position="265"/>
    </location>
</feature>
<keyword evidence="1" id="KW-0378">Hydrolase</keyword>
<comment type="caution">
    <text evidence="3">The sequence shown here is derived from an EMBL/GenBank/DDBJ whole genome shotgun (WGS) entry which is preliminary data.</text>
</comment>
<dbReference type="RefSeq" id="WP_145149157.1">
    <property type="nucleotide sequence ID" value="NZ_VNIM01000016.1"/>
</dbReference>
<evidence type="ECO:0000313" key="4">
    <source>
        <dbReference type="Proteomes" id="UP000318681"/>
    </source>
</evidence>
<evidence type="ECO:0000259" key="2">
    <source>
        <dbReference type="Pfam" id="PF08450"/>
    </source>
</evidence>
<dbReference type="Pfam" id="PF08450">
    <property type="entry name" value="SGL"/>
    <property type="match status" value="1"/>
</dbReference>
<name>A0A558R8X3_9SPHN</name>
<dbReference type="InterPro" id="IPR013658">
    <property type="entry name" value="SGL"/>
</dbReference>
<keyword evidence="4" id="KW-1185">Reference proteome</keyword>
<dbReference type="SUPFAM" id="SSF63829">
    <property type="entry name" value="Calcium-dependent phosphotriesterase"/>
    <property type="match status" value="1"/>
</dbReference>
<evidence type="ECO:0000256" key="1">
    <source>
        <dbReference type="ARBA" id="ARBA00022801"/>
    </source>
</evidence>
<dbReference type="EMBL" id="VNIM01000016">
    <property type="protein sequence ID" value="TVV75843.1"/>
    <property type="molecule type" value="Genomic_DNA"/>
</dbReference>
<protein>
    <submittedName>
        <fullName evidence="3">SMP-30/gluconolactonase/LRE family protein</fullName>
    </submittedName>
</protein>
<dbReference type="InterPro" id="IPR051262">
    <property type="entry name" value="SMP-30/CGR1_Lactonase"/>
</dbReference>
<dbReference type="PANTHER" id="PTHR47572:SF4">
    <property type="entry name" value="LACTONASE DRP35"/>
    <property type="match status" value="1"/>
</dbReference>
<accession>A0A558R8X3</accession>
<gene>
    <name evidence="3" type="ORF">FOY91_06070</name>
</gene>
<dbReference type="Gene3D" id="2.120.10.30">
    <property type="entry name" value="TolB, C-terminal domain"/>
    <property type="match status" value="1"/>
</dbReference>
<dbReference type="InterPro" id="IPR011042">
    <property type="entry name" value="6-blade_b-propeller_TolB-like"/>
</dbReference>
<dbReference type="GO" id="GO:0016787">
    <property type="term" value="F:hydrolase activity"/>
    <property type="evidence" value="ECO:0007669"/>
    <property type="project" value="UniProtKB-KW"/>
</dbReference>
<dbReference type="Proteomes" id="UP000318681">
    <property type="component" value="Unassembled WGS sequence"/>
</dbReference>
<dbReference type="AlphaFoldDB" id="A0A558R8X3"/>
<dbReference type="PANTHER" id="PTHR47572">
    <property type="entry name" value="LIPOPROTEIN-RELATED"/>
    <property type="match status" value="1"/>
</dbReference>
<sequence length="294" mass="31462">MRRLDHEGRFLEGARWRNGRWWVSDMVERAVCCLDMGGRTIDRITFEDRPSGLGWLPDGALIAVGMDSRTLMRVGPGSATATRHIDLTAQCGDLDGYINDMAVTPDGHIYVGFDPDFHRYGFDCPAGAIIHVDPAGRADVVATGLHFPNGMVVTADGATLIVAETGSPRLTAFARASDGGLHDRRIWAAIGPDADHRHDRRRPLPLDGIGLDGCAIDRRGHVWVANAHSSSCLRVAPDGGIVDGVAIPDGYRCLACAIGGEEGELLLLCGLALSPDDDLATSRSHLFVVEHGAA</sequence>